<evidence type="ECO:0000313" key="10">
    <source>
        <dbReference type="Proteomes" id="UP000012043"/>
    </source>
</evidence>
<dbReference type="PATRIC" id="fig|1197174.4.peg.42"/>
<dbReference type="PANTHER" id="PTHR46098:SF1">
    <property type="entry name" value="TRNA (CYTOSINE(38)-C(5))-METHYLTRANSFERASE"/>
    <property type="match status" value="1"/>
</dbReference>
<dbReference type="SUPFAM" id="SSF53335">
    <property type="entry name" value="S-adenosyl-L-methionine-dependent methyltransferases"/>
    <property type="match status" value="1"/>
</dbReference>
<sequence>MRTFYEFFAGGGMARAGFGDKWDCLFANDFDPKKASSYVSNWGSADMVCSDVAKLTTEDLPSNADVAWASFPCQDLSLAGAGAGLKGERSGTFWPFWNLMLSLKDEGRAPKVVVLENVCGALTSHDGKDFSEICSALSSAGYKFGALVIDAVHFVPQSRPRLFIIGVEQKVNIAPDLTMQNPNPAWHSPALIKAYEKVPSPIKSQWIWWNLPNPPLREINFSDLIEENPNNVSWHSRIETEKILGMMNNLHREKVRRVQDLGVLKVGTIYKRTRPDGYGGRVQRAEVRFDEIAGCLRTPSGGSSRQLIMVVEGENIRTRLLSPREAARLMGLSDDYCLPEKYNDAYHLAGDGVAVPVVRFLAEHIVEKLVPSRLSTTDRAA</sequence>
<reference evidence="9 10" key="1">
    <citation type="journal article" date="2012" name="J. Bacteriol.">
        <title>Genome Sequence of Pectin-Degrading Alishewanella aestuarii Strain B11T, Isolated from Tidal Flat Sediment.</title>
        <authorList>
            <person name="Jung J."/>
            <person name="Choi S."/>
            <person name="Chun J."/>
            <person name="Park W."/>
        </authorList>
    </citation>
    <scope>NUCLEOTIDE SEQUENCE [LARGE SCALE GENOMIC DNA]</scope>
    <source>
        <strain evidence="9 10">B11</strain>
    </source>
</reference>
<evidence type="ECO:0000256" key="6">
    <source>
        <dbReference type="ARBA" id="ARBA00047422"/>
    </source>
</evidence>
<comment type="caution">
    <text evidence="9">The sequence shown here is derived from an EMBL/GenBank/DDBJ whole genome shotgun (WGS) entry which is preliminary data.</text>
</comment>
<dbReference type="InterPro" id="IPR001525">
    <property type="entry name" value="C5_MeTfrase"/>
</dbReference>
<organism evidence="9 10">
    <name type="scientific">Alishewanella aestuarii B11</name>
    <dbReference type="NCBI Taxonomy" id="1197174"/>
    <lineage>
        <taxon>Bacteria</taxon>
        <taxon>Pseudomonadati</taxon>
        <taxon>Pseudomonadota</taxon>
        <taxon>Gammaproteobacteria</taxon>
        <taxon>Alteromonadales</taxon>
        <taxon>Alteromonadaceae</taxon>
        <taxon>Alishewanella</taxon>
    </lineage>
</organism>
<dbReference type="Pfam" id="PF00145">
    <property type="entry name" value="DNA_methylase"/>
    <property type="match status" value="1"/>
</dbReference>
<keyword evidence="3 7" id="KW-0808">Transferase</keyword>
<evidence type="ECO:0000256" key="7">
    <source>
        <dbReference type="PROSITE-ProRule" id="PRU01016"/>
    </source>
</evidence>
<evidence type="ECO:0000313" key="9">
    <source>
        <dbReference type="EMBL" id="EJI87002.1"/>
    </source>
</evidence>
<dbReference type="EC" id="2.1.1.37" evidence="1"/>
<dbReference type="REBASE" id="53312">
    <property type="entry name" value="M.AaeB11ORF430P"/>
</dbReference>
<evidence type="ECO:0000256" key="4">
    <source>
        <dbReference type="ARBA" id="ARBA00022691"/>
    </source>
</evidence>
<gene>
    <name evidence="9" type="ORF">AEST_00430</name>
</gene>
<evidence type="ECO:0000256" key="3">
    <source>
        <dbReference type="ARBA" id="ARBA00022679"/>
    </source>
</evidence>
<dbReference type="PROSITE" id="PS51679">
    <property type="entry name" value="SAM_MT_C5"/>
    <property type="match status" value="1"/>
</dbReference>
<dbReference type="GO" id="GO:0009307">
    <property type="term" value="P:DNA restriction-modification system"/>
    <property type="evidence" value="ECO:0007669"/>
    <property type="project" value="UniProtKB-KW"/>
</dbReference>
<evidence type="ECO:0000256" key="1">
    <source>
        <dbReference type="ARBA" id="ARBA00011975"/>
    </source>
</evidence>
<dbReference type="EMBL" id="ALAB01000001">
    <property type="protein sequence ID" value="EJI87002.1"/>
    <property type="molecule type" value="Genomic_DNA"/>
</dbReference>
<protein>
    <recommendedName>
        <fullName evidence="1">DNA (cytosine-5-)-methyltransferase</fullName>
        <ecNumber evidence="1">2.1.1.37</ecNumber>
    </recommendedName>
</protein>
<evidence type="ECO:0000256" key="2">
    <source>
        <dbReference type="ARBA" id="ARBA00022603"/>
    </source>
</evidence>
<dbReference type="PRINTS" id="PR00105">
    <property type="entry name" value="C5METTRFRASE"/>
</dbReference>
<evidence type="ECO:0000256" key="8">
    <source>
        <dbReference type="RuleBase" id="RU000416"/>
    </source>
</evidence>
<dbReference type="GO" id="GO:0032259">
    <property type="term" value="P:methylation"/>
    <property type="evidence" value="ECO:0007669"/>
    <property type="project" value="UniProtKB-KW"/>
</dbReference>
<dbReference type="InterPro" id="IPR050750">
    <property type="entry name" value="C5-MTase"/>
</dbReference>
<keyword evidence="2 7" id="KW-0489">Methyltransferase</keyword>
<dbReference type="Gene3D" id="3.90.120.10">
    <property type="entry name" value="DNA Methylase, subunit A, domain 2"/>
    <property type="match status" value="1"/>
</dbReference>
<comment type="catalytic activity">
    <reaction evidence="6">
        <text>a 2'-deoxycytidine in DNA + S-adenosyl-L-methionine = a 5-methyl-2'-deoxycytidine in DNA + S-adenosyl-L-homocysteine + H(+)</text>
        <dbReference type="Rhea" id="RHEA:13681"/>
        <dbReference type="Rhea" id="RHEA-COMP:11369"/>
        <dbReference type="Rhea" id="RHEA-COMP:11370"/>
        <dbReference type="ChEBI" id="CHEBI:15378"/>
        <dbReference type="ChEBI" id="CHEBI:57856"/>
        <dbReference type="ChEBI" id="CHEBI:59789"/>
        <dbReference type="ChEBI" id="CHEBI:85452"/>
        <dbReference type="ChEBI" id="CHEBI:85454"/>
        <dbReference type="EC" id="2.1.1.37"/>
    </reaction>
</comment>
<name>J2IID3_9ALTE</name>
<accession>J2IID3</accession>
<dbReference type="AlphaFoldDB" id="J2IID3"/>
<dbReference type="PANTHER" id="PTHR46098">
    <property type="entry name" value="TRNA (CYTOSINE(38)-C(5))-METHYLTRANSFERASE"/>
    <property type="match status" value="1"/>
</dbReference>
<feature type="active site" evidence="7">
    <location>
        <position position="73"/>
    </location>
</feature>
<proteinExistence type="inferred from homology"/>
<keyword evidence="4 7" id="KW-0949">S-adenosyl-L-methionine</keyword>
<dbReference type="Proteomes" id="UP000012043">
    <property type="component" value="Unassembled WGS sequence"/>
</dbReference>
<comment type="similarity">
    <text evidence="7 8">Belongs to the class I-like SAM-binding methyltransferase superfamily. C5-methyltransferase family.</text>
</comment>
<keyword evidence="10" id="KW-1185">Reference proteome</keyword>
<keyword evidence="5" id="KW-0680">Restriction system</keyword>
<dbReference type="InterPro" id="IPR029063">
    <property type="entry name" value="SAM-dependent_MTases_sf"/>
</dbReference>
<dbReference type="GO" id="GO:0003886">
    <property type="term" value="F:DNA (cytosine-5-)-methyltransferase activity"/>
    <property type="evidence" value="ECO:0007669"/>
    <property type="project" value="UniProtKB-EC"/>
</dbReference>
<dbReference type="RefSeq" id="WP_008606194.1">
    <property type="nucleotide sequence ID" value="NZ_ALAB01000001.1"/>
</dbReference>
<evidence type="ECO:0000256" key="5">
    <source>
        <dbReference type="ARBA" id="ARBA00022747"/>
    </source>
</evidence>
<dbReference type="Gene3D" id="3.40.50.150">
    <property type="entry name" value="Vaccinia Virus protein VP39"/>
    <property type="match status" value="1"/>
</dbReference>
<dbReference type="NCBIfam" id="TIGR00675">
    <property type="entry name" value="dcm"/>
    <property type="match status" value="1"/>
</dbReference>